<reference evidence="2" key="1">
    <citation type="submission" date="2022-09" db="EMBL/GenBank/DDBJ databases">
        <title>Diverse halophilic archaea isolated from saline environments.</title>
        <authorList>
            <person name="Cui H.-L."/>
        </authorList>
    </citation>
    <scope>NUCLEOTIDE SEQUENCE</scope>
    <source>
        <strain evidence="2">ZS-35-S2</strain>
    </source>
</reference>
<accession>A0A9E7UBF6</accession>
<dbReference type="Pfam" id="PF01661">
    <property type="entry name" value="Macro"/>
    <property type="match status" value="1"/>
</dbReference>
<dbReference type="PROSITE" id="PS51154">
    <property type="entry name" value="MACRO"/>
    <property type="match status" value="1"/>
</dbReference>
<proteinExistence type="predicted"/>
<dbReference type="PANTHER" id="PTHR11106">
    <property type="entry name" value="GANGLIOSIDE INDUCED DIFFERENTIATION ASSOCIATED PROTEIN 2-RELATED"/>
    <property type="match status" value="1"/>
</dbReference>
<keyword evidence="3" id="KW-1185">Reference proteome</keyword>
<dbReference type="InterPro" id="IPR043472">
    <property type="entry name" value="Macro_dom-like"/>
</dbReference>
<protein>
    <submittedName>
        <fullName evidence="2">Macro domain-containing protein</fullName>
    </submittedName>
</protein>
<dbReference type="AlphaFoldDB" id="A0A9E7UBF6"/>
<dbReference type="InterPro" id="IPR002589">
    <property type="entry name" value="Macro_dom"/>
</dbReference>
<dbReference type="PANTHER" id="PTHR11106:SF111">
    <property type="entry name" value="MACRO DOMAIN-CONTAINING PROTEIN"/>
    <property type="match status" value="1"/>
</dbReference>
<feature type="domain" description="Macro" evidence="1">
    <location>
        <begin position="1"/>
        <end position="165"/>
    </location>
</feature>
<dbReference type="GeneID" id="74941239"/>
<dbReference type="Proteomes" id="UP001057580">
    <property type="component" value="Chromosome"/>
</dbReference>
<evidence type="ECO:0000313" key="2">
    <source>
        <dbReference type="EMBL" id="UWM55143.1"/>
    </source>
</evidence>
<sequence>MEFEVIRGDITAQSVDAIVNAANTHLRMGGGVAGAIREAAGPAIQTEATERGPIGLGEAIHTDGYDLPAAYVVHAATMEPGGRATERSIRDATRNALAEADALGCSSVVLPALGCGIAGFDLKHGARVLFEELAAYEPATLESVAVVGYGESAFETLSRVGASVRD</sequence>
<dbReference type="KEGG" id="ssai:N0B31_02415"/>
<dbReference type="SMART" id="SM00506">
    <property type="entry name" value="A1pp"/>
    <property type="match status" value="1"/>
</dbReference>
<evidence type="ECO:0000313" key="3">
    <source>
        <dbReference type="Proteomes" id="UP001057580"/>
    </source>
</evidence>
<dbReference type="SUPFAM" id="SSF52949">
    <property type="entry name" value="Macro domain-like"/>
    <property type="match status" value="1"/>
</dbReference>
<dbReference type="Gene3D" id="3.40.220.10">
    <property type="entry name" value="Leucine Aminopeptidase, subunit E, domain 1"/>
    <property type="match status" value="1"/>
</dbReference>
<dbReference type="RefSeq" id="WP_260594195.1">
    <property type="nucleotide sequence ID" value="NZ_CP104003.1"/>
</dbReference>
<dbReference type="EMBL" id="CP104003">
    <property type="protein sequence ID" value="UWM55143.1"/>
    <property type="molecule type" value="Genomic_DNA"/>
</dbReference>
<organism evidence="2 3">
    <name type="scientific">Salinirubellus salinus</name>
    <dbReference type="NCBI Taxonomy" id="1364945"/>
    <lineage>
        <taxon>Archaea</taxon>
        <taxon>Methanobacteriati</taxon>
        <taxon>Methanobacteriota</taxon>
        <taxon>Stenosarchaea group</taxon>
        <taxon>Halobacteria</taxon>
        <taxon>Halobacteriales</taxon>
        <taxon>Natronomonadaceae</taxon>
        <taxon>Salinirubellus</taxon>
    </lineage>
</organism>
<gene>
    <name evidence="2" type="ORF">N0B31_02415</name>
</gene>
<name>A0A9E7UBF6_9EURY</name>
<evidence type="ECO:0000259" key="1">
    <source>
        <dbReference type="PROSITE" id="PS51154"/>
    </source>
</evidence>